<dbReference type="SMART" id="SM00252">
    <property type="entry name" value="SH2"/>
    <property type="match status" value="2"/>
</dbReference>
<feature type="domain" description="SH2" evidence="5">
    <location>
        <begin position="275"/>
        <end position="375"/>
    </location>
</feature>
<dbReference type="PANTHER" id="PTHR10336">
    <property type="entry name" value="PHOSPHOINOSITIDE-SPECIFIC PHOSPHOLIPASE C FAMILY PROTEIN"/>
    <property type="match status" value="1"/>
</dbReference>
<evidence type="ECO:0000313" key="8">
    <source>
        <dbReference type="EnsemblMetazoa" id="BGLB037649-PA"/>
    </source>
</evidence>
<dbReference type="InterPro" id="IPR000909">
    <property type="entry name" value="PLipase_C_PInositol-sp_X_dom"/>
</dbReference>
<dbReference type="SUPFAM" id="SSF55550">
    <property type="entry name" value="SH2 domain"/>
    <property type="match status" value="2"/>
</dbReference>
<dbReference type="STRING" id="6526.A0A2C9M205"/>
<dbReference type="VEuPathDB" id="VectorBase:BGLB037649"/>
<dbReference type="InterPro" id="IPR035892">
    <property type="entry name" value="C2_domain_sf"/>
</dbReference>
<dbReference type="KEGG" id="bgt:106070801"/>
<dbReference type="Gene3D" id="3.30.505.10">
    <property type="entry name" value="SH2 domain"/>
    <property type="match status" value="2"/>
</dbReference>
<organism evidence="8 9">
    <name type="scientific">Biomphalaria glabrata</name>
    <name type="common">Bloodfluke planorb</name>
    <name type="synonym">Freshwater snail</name>
    <dbReference type="NCBI Taxonomy" id="6526"/>
    <lineage>
        <taxon>Eukaryota</taxon>
        <taxon>Metazoa</taxon>
        <taxon>Spiralia</taxon>
        <taxon>Lophotrochozoa</taxon>
        <taxon>Mollusca</taxon>
        <taxon>Gastropoda</taxon>
        <taxon>Heterobranchia</taxon>
        <taxon>Euthyneura</taxon>
        <taxon>Panpulmonata</taxon>
        <taxon>Hygrophila</taxon>
        <taxon>Lymnaeoidea</taxon>
        <taxon>Planorbidae</taxon>
        <taxon>Biomphalaria</taxon>
    </lineage>
</organism>
<evidence type="ECO:0000256" key="2">
    <source>
        <dbReference type="PROSITE-ProRule" id="PRU00191"/>
    </source>
</evidence>
<protein>
    <recommendedName>
        <fullName evidence="3">Phosphoinositide phospholipase C</fullName>
        <ecNumber evidence="3">3.1.4.11</ecNumber>
    </recommendedName>
</protein>
<dbReference type="Pfam" id="PF00168">
    <property type="entry name" value="C2"/>
    <property type="match status" value="1"/>
</dbReference>
<accession>A0A2C9M205</accession>
<evidence type="ECO:0000259" key="6">
    <source>
        <dbReference type="PROSITE" id="PS50004"/>
    </source>
</evidence>
<keyword evidence="3" id="KW-0378">Hydrolase</keyword>
<dbReference type="GO" id="GO:0046488">
    <property type="term" value="P:phosphatidylinositol metabolic process"/>
    <property type="evidence" value="ECO:0007669"/>
    <property type="project" value="TreeGrafter"/>
</dbReference>
<evidence type="ECO:0000256" key="4">
    <source>
        <dbReference type="SAM" id="Phobius"/>
    </source>
</evidence>
<keyword evidence="1" id="KW-0807">Transducer</keyword>
<dbReference type="Pfam" id="PF00388">
    <property type="entry name" value="PI-PLC-X"/>
    <property type="match status" value="1"/>
</dbReference>
<keyword evidence="4" id="KW-0472">Membrane</keyword>
<dbReference type="Pfam" id="PF00017">
    <property type="entry name" value="SH2"/>
    <property type="match status" value="2"/>
</dbReference>
<dbReference type="InterPro" id="IPR036860">
    <property type="entry name" value="SH2_dom_sf"/>
</dbReference>
<reference evidence="8" key="1">
    <citation type="submission" date="2020-05" db="UniProtKB">
        <authorList>
            <consortium name="EnsemblMetazoa"/>
        </authorList>
    </citation>
    <scope>IDENTIFICATION</scope>
    <source>
        <strain evidence="8">BB02</strain>
    </source>
</reference>
<dbReference type="InterPro" id="IPR000980">
    <property type="entry name" value="SH2"/>
</dbReference>
<proteinExistence type="predicted"/>
<dbReference type="PROSITE" id="PS50008">
    <property type="entry name" value="PIPLC_Y_DOMAIN"/>
    <property type="match status" value="1"/>
</dbReference>
<dbReference type="OrthoDB" id="269822at2759"/>
<dbReference type="GO" id="GO:0016042">
    <property type="term" value="P:lipid catabolic process"/>
    <property type="evidence" value="ECO:0007669"/>
    <property type="project" value="UniProtKB-KW"/>
</dbReference>
<dbReference type="InterPro" id="IPR001711">
    <property type="entry name" value="PLipase_C_Pinositol-sp_Y"/>
</dbReference>
<evidence type="ECO:0000313" key="9">
    <source>
        <dbReference type="Proteomes" id="UP000076420"/>
    </source>
</evidence>
<dbReference type="CDD" id="cd00275">
    <property type="entry name" value="C2_PLC_like"/>
    <property type="match status" value="1"/>
</dbReference>
<dbReference type="InterPro" id="IPR000008">
    <property type="entry name" value="C2_dom"/>
</dbReference>
<keyword evidence="4" id="KW-1133">Transmembrane helix</keyword>
<dbReference type="GO" id="GO:0032587">
    <property type="term" value="C:ruffle membrane"/>
    <property type="evidence" value="ECO:0007669"/>
    <property type="project" value="TreeGrafter"/>
</dbReference>
<dbReference type="Gene3D" id="3.20.20.190">
    <property type="entry name" value="Phosphatidylinositol (PI) phosphodiesterase"/>
    <property type="match status" value="2"/>
</dbReference>
<dbReference type="SUPFAM" id="SSF51695">
    <property type="entry name" value="PLC-like phosphodiesterases"/>
    <property type="match status" value="1"/>
</dbReference>
<dbReference type="PROSITE" id="PS50001">
    <property type="entry name" value="SH2"/>
    <property type="match status" value="2"/>
</dbReference>
<feature type="transmembrane region" description="Helical" evidence="4">
    <location>
        <begin position="66"/>
        <end position="86"/>
    </location>
</feature>
<keyword evidence="4" id="KW-0812">Transmembrane</keyword>
<dbReference type="SMART" id="SM00148">
    <property type="entry name" value="PLCXc"/>
    <property type="match status" value="1"/>
</dbReference>
<dbReference type="SUPFAM" id="SSF49562">
    <property type="entry name" value="C2 domain (Calcium/lipid-binding domain, CaLB)"/>
    <property type="match status" value="1"/>
</dbReference>
<dbReference type="InterPro" id="IPR017946">
    <property type="entry name" value="PLC-like_Pdiesterase_TIM-brl"/>
</dbReference>
<dbReference type="Gene3D" id="2.60.40.150">
    <property type="entry name" value="C2 domain"/>
    <property type="match status" value="1"/>
</dbReference>
<feature type="domain" description="C2" evidence="6">
    <location>
        <begin position="649"/>
        <end position="773"/>
    </location>
</feature>
<dbReference type="GO" id="GO:0048015">
    <property type="term" value="P:phosphatidylinositol-mediated signaling"/>
    <property type="evidence" value="ECO:0007669"/>
    <property type="project" value="TreeGrafter"/>
</dbReference>
<evidence type="ECO:0000256" key="3">
    <source>
        <dbReference type="RuleBase" id="RU361133"/>
    </source>
</evidence>
<dbReference type="PROSITE" id="PS50004">
    <property type="entry name" value="C2"/>
    <property type="match status" value="1"/>
</dbReference>
<dbReference type="PROSITE" id="PS50007">
    <property type="entry name" value="PIPLC_X_DOMAIN"/>
    <property type="match status" value="1"/>
</dbReference>
<dbReference type="EnsemblMetazoa" id="BGLB037649-RA">
    <property type="protein sequence ID" value="BGLB037649-PA"/>
    <property type="gene ID" value="BGLB037649"/>
</dbReference>
<dbReference type="SMART" id="SM00239">
    <property type="entry name" value="C2"/>
    <property type="match status" value="1"/>
</dbReference>
<sequence>MLSARDNNNGNVFDSKDSARDSSGFMAFEDYLYSEMNSLLNPRELEVHQDMDYPLSCYWIASSHNTLVATCSLLSLMFLLVLFIVVDCWDGPDGKPIITHGKTFTTKIKFSDVLQTIKEHAWIASEYPLILSIENHCNLSQQRIMAQLLKDVFKEDLLTDQIDVNETQLPSPQKLMRKIILKNKKLGRVNDNRNYVDMSELLDEKKHALLMMTYATKTKWKEFAVVLNDTHICFAPHIQSLEEEQPVEEIDEDLIDHDFESDEEDESEDFSSLMWYHGKIKRDMAAILLMENRSHGDGTFLVRESESGGLAMSFLVQGKVTHSKIQCHEKPDGQKRYLIGNEIWHNSLNEMIRYYRDHKLTYKDKKISLKLSYPINKELGFEHETWFFRYIDRSSAEDFLKRIPQDGVYLIRPSSLDSCFSLTLRYHRRISHYQIEYKRNKFVLGGKYRFATMQKLIEYFTLHPLYKTARLKLPASMDKMEETADDDLYHVPGDYSELSLSEKLVRQSGSCQFLVGVQLGHIKGSHKMMVHYALHKTYLISFPYVKKLFTCYYAGPGKFSEISSFSEERVSKDDRELIRYNQYQISRVYPKFLRWTSTNFDPIPKWNYGCQMVALNYQTPDKPMQLNQGMFLQNKRCGYVLKPSFMNNSSYNPNDLLTLRNYVDCMVLTVHVLGARNLSVLNSGVGIMHPYVVVEVLGLPLDSQRERTRMLNDKNSLNPVWKNEIFSFQISCPDLAFIRFEIGTELNETICQAQATFHLKSIRPGFRSVQLLNNFSEPFPHSSLLVYIDMKNPKEEEEKNVFRIVEETRKLYEELSSSDVDERRREQLQQTEKKLLEYLNRSRNTGAQRIWRR</sequence>
<evidence type="ECO:0000256" key="1">
    <source>
        <dbReference type="ARBA" id="ARBA00023224"/>
    </source>
</evidence>
<keyword evidence="3" id="KW-0443">Lipid metabolism</keyword>
<evidence type="ECO:0000259" key="7">
    <source>
        <dbReference type="PROSITE" id="PS50008"/>
    </source>
</evidence>
<dbReference type="PRINTS" id="PR00390">
    <property type="entry name" value="PHPHLIPASEC"/>
</dbReference>
<dbReference type="Pfam" id="PF00387">
    <property type="entry name" value="PI-PLC-Y"/>
    <property type="match status" value="1"/>
</dbReference>
<keyword evidence="2" id="KW-0727">SH2 domain</keyword>
<dbReference type="AlphaFoldDB" id="A0A2C9M205"/>
<feature type="domain" description="SH2" evidence="5">
    <location>
        <begin position="386"/>
        <end position="475"/>
    </location>
</feature>
<dbReference type="VEuPathDB" id="VectorBase:BGLAX_050031"/>
<gene>
    <name evidence="8" type="primary">106070801</name>
</gene>
<dbReference type="PANTHER" id="PTHR10336:SF159">
    <property type="entry name" value="1-PHOSPHATIDYLINOSITOL 4,5-BISPHOSPHATE PHOSPHODIESTERASE GAMMA"/>
    <property type="match status" value="1"/>
</dbReference>
<keyword evidence="3" id="KW-0442">Lipid degradation</keyword>
<dbReference type="Proteomes" id="UP000076420">
    <property type="component" value="Unassembled WGS sequence"/>
</dbReference>
<dbReference type="PRINTS" id="PR00401">
    <property type="entry name" value="SH2DOMAIN"/>
</dbReference>
<evidence type="ECO:0000259" key="5">
    <source>
        <dbReference type="PROSITE" id="PS50001"/>
    </source>
</evidence>
<comment type="catalytic activity">
    <reaction evidence="3">
        <text>a 1,2-diacyl-sn-glycero-3-phospho-(1D-myo-inositol-4,5-bisphosphate) + H2O = 1D-myo-inositol 1,4,5-trisphosphate + a 1,2-diacyl-sn-glycerol + H(+)</text>
        <dbReference type="Rhea" id="RHEA:33179"/>
        <dbReference type="ChEBI" id="CHEBI:15377"/>
        <dbReference type="ChEBI" id="CHEBI:15378"/>
        <dbReference type="ChEBI" id="CHEBI:17815"/>
        <dbReference type="ChEBI" id="CHEBI:58456"/>
        <dbReference type="ChEBI" id="CHEBI:203600"/>
        <dbReference type="EC" id="3.1.4.11"/>
    </reaction>
</comment>
<dbReference type="GO" id="GO:0004435">
    <property type="term" value="F:phosphatidylinositol-4,5-bisphosphate phospholipase C activity"/>
    <property type="evidence" value="ECO:0007669"/>
    <property type="project" value="UniProtKB-EC"/>
</dbReference>
<dbReference type="InterPro" id="IPR001192">
    <property type="entry name" value="PI-PLC_fam"/>
</dbReference>
<dbReference type="GO" id="GO:0051209">
    <property type="term" value="P:release of sequestered calcium ion into cytosol"/>
    <property type="evidence" value="ECO:0007669"/>
    <property type="project" value="TreeGrafter"/>
</dbReference>
<feature type="domain" description="PI-PLC Y-box" evidence="7">
    <location>
        <begin position="559"/>
        <end position="646"/>
    </location>
</feature>
<name>A0A2C9M205_BIOGL</name>
<dbReference type="EC" id="3.1.4.11" evidence="3"/>
<dbReference type="SMART" id="SM00149">
    <property type="entry name" value="PLCYc"/>
    <property type="match status" value="1"/>
</dbReference>